<sequence length="157" mass="17715">MELRAPTLSSFWLEEYKNGPIFVSAKIDSNAFIITYSFVIFTTALNYSLVIFFSIKITRTLHSHVINFKDSKIYGKQLHKTLIIQAIGPLLVANVPILSLIAMLFLKVENVVLSLVFSFFLGWIPIVNPLAAMLIITPYRTKIKNIFSKLNATTTTS</sequence>
<reference evidence="3" key="1">
    <citation type="submission" date="2022-11" db="UniProtKB">
        <authorList>
            <consortium name="WormBaseParasite"/>
        </authorList>
    </citation>
    <scope>IDENTIFICATION</scope>
</reference>
<accession>A0A914P7E0</accession>
<protein>
    <submittedName>
        <fullName evidence="3">G protein-coupled receptor</fullName>
    </submittedName>
</protein>
<dbReference type="PANTHER" id="PTHR22943">
    <property type="entry name" value="7-TRANSMEMBRANE DOMAIN RECEPTOR C.ELEGANS"/>
    <property type="match status" value="1"/>
</dbReference>
<dbReference type="WBParaSite" id="PDA_v2.g13892.t1">
    <property type="protein sequence ID" value="PDA_v2.g13892.t1"/>
    <property type="gene ID" value="PDA_v2.g13892"/>
</dbReference>
<keyword evidence="1" id="KW-0812">Transmembrane</keyword>
<dbReference type="Pfam" id="PF10326">
    <property type="entry name" value="7TM_GPCR_Str"/>
    <property type="match status" value="1"/>
</dbReference>
<keyword evidence="1" id="KW-1133">Transmembrane helix</keyword>
<organism evidence="2 3">
    <name type="scientific">Panagrolaimus davidi</name>
    <dbReference type="NCBI Taxonomy" id="227884"/>
    <lineage>
        <taxon>Eukaryota</taxon>
        <taxon>Metazoa</taxon>
        <taxon>Ecdysozoa</taxon>
        <taxon>Nematoda</taxon>
        <taxon>Chromadorea</taxon>
        <taxon>Rhabditida</taxon>
        <taxon>Tylenchina</taxon>
        <taxon>Panagrolaimomorpha</taxon>
        <taxon>Panagrolaimoidea</taxon>
        <taxon>Panagrolaimidae</taxon>
        <taxon>Panagrolaimus</taxon>
    </lineage>
</organism>
<feature type="transmembrane region" description="Helical" evidence="1">
    <location>
        <begin position="82"/>
        <end position="106"/>
    </location>
</feature>
<dbReference type="InterPro" id="IPR019428">
    <property type="entry name" value="7TM_GPCR_serpentine_rcpt_Str"/>
</dbReference>
<evidence type="ECO:0000256" key="1">
    <source>
        <dbReference type="SAM" id="Phobius"/>
    </source>
</evidence>
<name>A0A914P7E0_9BILA</name>
<feature type="transmembrane region" description="Helical" evidence="1">
    <location>
        <begin position="112"/>
        <end position="136"/>
    </location>
</feature>
<dbReference type="PANTHER" id="PTHR22943:SF248">
    <property type="entry name" value="SEVEN TM RECEPTOR"/>
    <property type="match status" value="1"/>
</dbReference>
<dbReference type="AlphaFoldDB" id="A0A914P7E0"/>
<keyword evidence="2" id="KW-1185">Reference proteome</keyword>
<dbReference type="Proteomes" id="UP000887578">
    <property type="component" value="Unplaced"/>
</dbReference>
<keyword evidence="1" id="KW-0472">Membrane</keyword>
<evidence type="ECO:0000313" key="2">
    <source>
        <dbReference type="Proteomes" id="UP000887578"/>
    </source>
</evidence>
<feature type="transmembrane region" description="Helical" evidence="1">
    <location>
        <begin position="33"/>
        <end position="55"/>
    </location>
</feature>
<dbReference type="SUPFAM" id="SSF81321">
    <property type="entry name" value="Family A G protein-coupled receptor-like"/>
    <property type="match status" value="1"/>
</dbReference>
<proteinExistence type="predicted"/>
<evidence type="ECO:0000313" key="3">
    <source>
        <dbReference type="WBParaSite" id="PDA_v2.g13892.t1"/>
    </source>
</evidence>